<keyword evidence="8 11" id="KW-0406">Ion transport</keyword>
<organism evidence="14 15">
    <name type="scientific">Diploptera punctata</name>
    <name type="common">Pacific beetle cockroach</name>
    <dbReference type="NCBI Taxonomy" id="6984"/>
    <lineage>
        <taxon>Eukaryota</taxon>
        <taxon>Metazoa</taxon>
        <taxon>Ecdysozoa</taxon>
        <taxon>Arthropoda</taxon>
        <taxon>Hexapoda</taxon>
        <taxon>Insecta</taxon>
        <taxon>Pterygota</taxon>
        <taxon>Neoptera</taxon>
        <taxon>Polyneoptera</taxon>
        <taxon>Dictyoptera</taxon>
        <taxon>Blattodea</taxon>
        <taxon>Blaberoidea</taxon>
        <taxon>Blaberidae</taxon>
        <taxon>Diplopterinae</taxon>
        <taxon>Diploptera</taxon>
    </lineage>
</organism>
<feature type="transmembrane region" description="Helical" evidence="11">
    <location>
        <begin position="272"/>
        <end position="289"/>
    </location>
</feature>
<evidence type="ECO:0000256" key="3">
    <source>
        <dbReference type="ARBA" id="ARBA00022448"/>
    </source>
</evidence>
<dbReference type="InterPro" id="IPR006028">
    <property type="entry name" value="GABAA/Glycine_rcpt"/>
</dbReference>
<feature type="transmembrane region" description="Helical" evidence="11">
    <location>
        <begin position="243"/>
        <end position="265"/>
    </location>
</feature>
<keyword evidence="15" id="KW-1185">Reference proteome</keyword>
<accession>A0AAD8E0P3</accession>
<dbReference type="InterPro" id="IPR006202">
    <property type="entry name" value="Neur_chan_lig-bd"/>
</dbReference>
<dbReference type="PRINTS" id="PR00252">
    <property type="entry name" value="NRIONCHANNEL"/>
</dbReference>
<dbReference type="GO" id="GO:0099095">
    <property type="term" value="F:ligand-gated monoatomic anion channel activity"/>
    <property type="evidence" value="ECO:0007669"/>
    <property type="project" value="UniProtKB-ARBA"/>
</dbReference>
<evidence type="ECO:0000259" key="13">
    <source>
        <dbReference type="Pfam" id="PF02932"/>
    </source>
</evidence>
<dbReference type="PRINTS" id="PR00253">
    <property type="entry name" value="GABAARECEPTR"/>
</dbReference>
<keyword evidence="6" id="KW-0732">Signal</keyword>
<reference evidence="14" key="2">
    <citation type="submission" date="2023-05" db="EMBL/GenBank/DDBJ databases">
        <authorList>
            <person name="Fouks B."/>
        </authorList>
    </citation>
    <scope>NUCLEOTIDE SEQUENCE</scope>
    <source>
        <strain evidence="14">Stay&amp;Tobe</strain>
        <tissue evidence="14">Testes</tissue>
    </source>
</reference>
<dbReference type="GO" id="GO:0005886">
    <property type="term" value="C:plasma membrane"/>
    <property type="evidence" value="ECO:0007669"/>
    <property type="project" value="UniProtKB-SubCell"/>
</dbReference>
<keyword evidence="10 11" id="KW-0407">Ion channel</keyword>
<comment type="caution">
    <text evidence="14">The sequence shown here is derived from an EMBL/GenBank/DDBJ whole genome shotgun (WGS) entry which is preliminary data.</text>
</comment>
<dbReference type="Gene3D" id="1.20.58.390">
    <property type="entry name" value="Neurotransmitter-gated ion-channel transmembrane domain"/>
    <property type="match status" value="1"/>
</dbReference>
<dbReference type="InterPro" id="IPR006029">
    <property type="entry name" value="Neurotrans-gated_channel_TM"/>
</dbReference>
<dbReference type="CDD" id="cd19049">
    <property type="entry name" value="LGIC_TM_anion"/>
    <property type="match status" value="1"/>
</dbReference>
<keyword evidence="9 11" id="KW-0472">Membrane</keyword>
<dbReference type="PANTHER" id="PTHR18945">
    <property type="entry name" value="NEUROTRANSMITTER GATED ION CHANNEL"/>
    <property type="match status" value="1"/>
</dbReference>
<comment type="similarity">
    <text evidence="11">Belongs to the ligand-gated ion channel (TC 1.A.9) family.</text>
</comment>
<evidence type="ECO:0000313" key="14">
    <source>
        <dbReference type="EMBL" id="KAJ9573445.1"/>
    </source>
</evidence>
<feature type="domain" description="Neurotransmitter-gated ion-channel transmembrane" evidence="13">
    <location>
        <begin position="251"/>
        <end position="466"/>
    </location>
</feature>
<evidence type="ECO:0000256" key="7">
    <source>
        <dbReference type="ARBA" id="ARBA00022989"/>
    </source>
</evidence>
<dbReference type="Proteomes" id="UP001233999">
    <property type="component" value="Unassembled WGS sequence"/>
</dbReference>
<dbReference type="SUPFAM" id="SSF63712">
    <property type="entry name" value="Nicotinic receptor ligand binding domain-like"/>
    <property type="match status" value="1"/>
</dbReference>
<dbReference type="Gene3D" id="2.70.170.10">
    <property type="entry name" value="Neurotransmitter-gated ion-channel ligand-binding domain"/>
    <property type="match status" value="1"/>
</dbReference>
<protein>
    <submittedName>
        <fullName evidence="14">Uncharacterized protein</fullName>
    </submittedName>
</protein>
<evidence type="ECO:0000256" key="2">
    <source>
        <dbReference type="ARBA" id="ARBA00004236"/>
    </source>
</evidence>
<reference evidence="14" key="1">
    <citation type="journal article" date="2023" name="IScience">
        <title>Live-bearing cockroach genome reveals convergent evolutionary mechanisms linked to viviparity in insects and beyond.</title>
        <authorList>
            <person name="Fouks B."/>
            <person name="Harrison M.C."/>
            <person name="Mikhailova A.A."/>
            <person name="Marchal E."/>
            <person name="English S."/>
            <person name="Carruthers M."/>
            <person name="Jennings E.C."/>
            <person name="Chiamaka E.L."/>
            <person name="Frigard R.A."/>
            <person name="Pippel M."/>
            <person name="Attardo G.M."/>
            <person name="Benoit J.B."/>
            <person name="Bornberg-Bauer E."/>
            <person name="Tobe S.S."/>
        </authorList>
    </citation>
    <scope>NUCLEOTIDE SEQUENCE</scope>
    <source>
        <strain evidence="14">Stay&amp;Tobe</strain>
    </source>
</reference>
<dbReference type="InterPro" id="IPR036734">
    <property type="entry name" value="Neur_chan_lig-bd_sf"/>
</dbReference>
<keyword evidence="4" id="KW-1003">Cell membrane</keyword>
<evidence type="ECO:0000256" key="8">
    <source>
        <dbReference type="ARBA" id="ARBA00023065"/>
    </source>
</evidence>
<dbReference type="InterPro" id="IPR018000">
    <property type="entry name" value="Neurotransmitter_ion_chnl_CS"/>
</dbReference>
<evidence type="ECO:0000256" key="11">
    <source>
        <dbReference type="RuleBase" id="RU000687"/>
    </source>
</evidence>
<gene>
    <name evidence="14" type="ORF">L9F63_009173</name>
</gene>
<evidence type="ECO:0000256" key="9">
    <source>
        <dbReference type="ARBA" id="ARBA00023136"/>
    </source>
</evidence>
<comment type="subcellular location">
    <subcellularLocation>
        <location evidence="2">Cell membrane</location>
    </subcellularLocation>
    <subcellularLocation>
        <location evidence="1">Membrane</location>
        <topology evidence="1">Multi-pass membrane protein</topology>
    </subcellularLocation>
</comment>
<dbReference type="InterPro" id="IPR006201">
    <property type="entry name" value="Neur_channel"/>
</dbReference>
<dbReference type="GO" id="GO:0005254">
    <property type="term" value="F:chloride channel activity"/>
    <property type="evidence" value="ECO:0007669"/>
    <property type="project" value="UniProtKB-ARBA"/>
</dbReference>
<dbReference type="GO" id="GO:0004888">
    <property type="term" value="F:transmembrane signaling receptor activity"/>
    <property type="evidence" value="ECO:0007669"/>
    <property type="project" value="InterPro"/>
</dbReference>
<evidence type="ECO:0000256" key="4">
    <source>
        <dbReference type="ARBA" id="ARBA00022475"/>
    </source>
</evidence>
<dbReference type="CDD" id="cd18987">
    <property type="entry name" value="LGIC_ECD_anion"/>
    <property type="match status" value="1"/>
</dbReference>
<evidence type="ECO:0000256" key="1">
    <source>
        <dbReference type="ARBA" id="ARBA00004141"/>
    </source>
</evidence>
<evidence type="ECO:0000256" key="6">
    <source>
        <dbReference type="ARBA" id="ARBA00022729"/>
    </source>
</evidence>
<feature type="domain" description="Neurotransmitter-gated ion-channel ligand-binding" evidence="12">
    <location>
        <begin position="48"/>
        <end position="242"/>
    </location>
</feature>
<feature type="transmembrane region" description="Helical" evidence="11">
    <location>
        <begin position="452"/>
        <end position="475"/>
    </location>
</feature>
<dbReference type="Pfam" id="PF02932">
    <property type="entry name" value="Neur_chan_memb"/>
    <property type="match status" value="1"/>
</dbReference>
<dbReference type="InterPro" id="IPR038050">
    <property type="entry name" value="Neuro_actylchol_rec"/>
</dbReference>
<evidence type="ECO:0000313" key="15">
    <source>
        <dbReference type="Proteomes" id="UP001233999"/>
    </source>
</evidence>
<dbReference type="Pfam" id="PF02931">
    <property type="entry name" value="Neur_chan_LBD"/>
    <property type="match status" value="1"/>
</dbReference>
<dbReference type="AlphaFoldDB" id="A0AAD8E0P3"/>
<dbReference type="GO" id="GO:0005230">
    <property type="term" value="F:extracellular ligand-gated monoatomic ion channel activity"/>
    <property type="evidence" value="ECO:0007669"/>
    <property type="project" value="InterPro"/>
</dbReference>
<dbReference type="SUPFAM" id="SSF90112">
    <property type="entry name" value="Neurotransmitter-gated ion-channel transmembrane pore"/>
    <property type="match status" value="1"/>
</dbReference>
<name>A0AAD8E0P3_DIPPU</name>
<proteinExistence type="inferred from homology"/>
<dbReference type="EMBL" id="JASPKZ010010699">
    <property type="protein sequence ID" value="KAJ9573445.1"/>
    <property type="molecule type" value="Genomic_DNA"/>
</dbReference>
<sequence length="477" mass="55155">MCLLFKLNYACTTSDSCPAERIGSENPSTYELLKYLTHSDRYSHVPPRGLNISTRLFLYNFQAVHNLRYILNMLLQYRYNDPRLAYSSIDSNISVILGDEEAQHMIWTPHVYIVNDQKSAVMGPITKDITVTILPDGTVFLSQRLKTTLTCWMKLHKFPFDQQQCFLMLESWAHNSNELTLHWEKSNPVLMTPNLHMSEFFISNIWTNSSEKSDFYSADDHNFRFSSSNYSALMVTFQLRRQVGFYIMDYYIPSMLLVFISWVSFWLDANALSGRTALGVSTMLTLILLSSKTSSSLPKVSYILASEIWFLFCVIFIIASLVEFAFVNVIWRRGNSVEMKKVNSKYIFKNTLTPKQAKKEMEEHKIAAERSLSSPPHYVSARNRLPIPFTAQGPAGLLQIPRLLYIHDEELEYEGGHIMRLVSEEDDRPKGKSFTTMTSSQIAKWIDRKSRIMFPLTFLVFNILYWGSVVIDVLVRK</sequence>
<evidence type="ECO:0000259" key="12">
    <source>
        <dbReference type="Pfam" id="PF02931"/>
    </source>
</evidence>
<keyword evidence="3 11" id="KW-0813">Transport</keyword>
<dbReference type="PROSITE" id="PS00236">
    <property type="entry name" value="NEUROTR_ION_CHANNEL"/>
    <property type="match status" value="1"/>
</dbReference>
<dbReference type="InterPro" id="IPR036719">
    <property type="entry name" value="Neuro-gated_channel_TM_sf"/>
</dbReference>
<evidence type="ECO:0000256" key="10">
    <source>
        <dbReference type="ARBA" id="ARBA00023303"/>
    </source>
</evidence>
<keyword evidence="5 11" id="KW-0812">Transmembrane</keyword>
<feature type="transmembrane region" description="Helical" evidence="11">
    <location>
        <begin position="309"/>
        <end position="331"/>
    </location>
</feature>
<evidence type="ECO:0000256" key="5">
    <source>
        <dbReference type="ARBA" id="ARBA00022692"/>
    </source>
</evidence>
<keyword evidence="7 11" id="KW-1133">Transmembrane helix</keyword>